<organism evidence="4 5">
    <name type="scientific">Acer yangbiense</name>
    <dbReference type="NCBI Taxonomy" id="1000413"/>
    <lineage>
        <taxon>Eukaryota</taxon>
        <taxon>Viridiplantae</taxon>
        <taxon>Streptophyta</taxon>
        <taxon>Embryophyta</taxon>
        <taxon>Tracheophyta</taxon>
        <taxon>Spermatophyta</taxon>
        <taxon>Magnoliopsida</taxon>
        <taxon>eudicotyledons</taxon>
        <taxon>Gunneridae</taxon>
        <taxon>Pentapetalae</taxon>
        <taxon>rosids</taxon>
        <taxon>malvids</taxon>
        <taxon>Sapindales</taxon>
        <taxon>Sapindaceae</taxon>
        <taxon>Hippocastanoideae</taxon>
        <taxon>Acereae</taxon>
        <taxon>Acer</taxon>
    </lineage>
</organism>
<name>A0A5C7HLE9_9ROSI</name>
<evidence type="ECO:0000259" key="3">
    <source>
        <dbReference type="Pfam" id="PF07859"/>
    </source>
</evidence>
<dbReference type="InterPro" id="IPR013094">
    <property type="entry name" value="AB_hydrolase_3"/>
</dbReference>
<dbReference type="PROSITE" id="PS01174">
    <property type="entry name" value="LIPASE_GDXG_SER"/>
    <property type="match status" value="1"/>
</dbReference>
<dbReference type="PANTHER" id="PTHR23024:SF589">
    <property type="entry name" value="CARBOXYLESTERASE 17-RELATED"/>
    <property type="match status" value="1"/>
</dbReference>
<dbReference type="Gene3D" id="3.40.50.1820">
    <property type="entry name" value="alpha/beta hydrolase"/>
    <property type="match status" value="1"/>
</dbReference>
<feature type="domain" description="Alpha/beta hydrolase fold-3" evidence="3">
    <location>
        <begin position="103"/>
        <end position="328"/>
    </location>
</feature>
<dbReference type="OrthoDB" id="408631at2759"/>
<dbReference type="Proteomes" id="UP000323000">
    <property type="component" value="Chromosome 7"/>
</dbReference>
<dbReference type="InterPro" id="IPR050466">
    <property type="entry name" value="Carboxylest/Gibb_receptor"/>
</dbReference>
<protein>
    <recommendedName>
        <fullName evidence="3">Alpha/beta hydrolase fold-3 domain-containing protein</fullName>
    </recommendedName>
</protein>
<keyword evidence="5" id="KW-1185">Reference proteome</keyword>
<accession>A0A5C7HLE9</accession>
<gene>
    <name evidence="4" type="ORF">EZV62_015642</name>
</gene>
<reference evidence="5" key="1">
    <citation type="journal article" date="2019" name="Gigascience">
        <title>De novo genome assembly of the endangered Acer yangbiense, a plant species with extremely small populations endemic to Yunnan Province, China.</title>
        <authorList>
            <person name="Yang J."/>
            <person name="Wariss H.M."/>
            <person name="Tao L."/>
            <person name="Zhang R."/>
            <person name="Yun Q."/>
            <person name="Hollingsworth P."/>
            <person name="Dao Z."/>
            <person name="Luo G."/>
            <person name="Guo H."/>
            <person name="Ma Y."/>
            <person name="Sun W."/>
        </authorList>
    </citation>
    <scope>NUCLEOTIDE SEQUENCE [LARGE SCALE GENOMIC DNA]</scope>
    <source>
        <strain evidence="5">cv. Malutang</strain>
    </source>
</reference>
<dbReference type="InterPro" id="IPR029058">
    <property type="entry name" value="AB_hydrolase_fold"/>
</dbReference>
<dbReference type="AlphaFoldDB" id="A0A5C7HLE9"/>
<proteinExistence type="inferred from homology"/>
<evidence type="ECO:0000313" key="4">
    <source>
        <dbReference type="EMBL" id="TXG57813.1"/>
    </source>
</evidence>
<dbReference type="Pfam" id="PF07859">
    <property type="entry name" value="Abhydrolase_3"/>
    <property type="match status" value="1"/>
</dbReference>
<dbReference type="EMBL" id="VAHF01000007">
    <property type="protein sequence ID" value="TXG57813.1"/>
    <property type="molecule type" value="Genomic_DNA"/>
</dbReference>
<sequence length="353" mass="38990">MRSKRMAAISVDPSSRLNNNLEQVSSSIKNNNHGVVVIEEVEGLIRVYKNGHVERPPAIPNVHCAVPSHLGVTARDISIDKYTNLWARIYVPNSSSSAKLPFLVYFHGGGFCIGSAAWSCYHDFLANLSSKAGCVIMSINYRLAPETCLPGAYEDGISSLMWVKQQALNGSSEHKWWINKCNLSSMFVAGDSAGGNIAYNVTTRLVGSNYKPLCVKGTILIQPFFGGEARTGSEKQYGTQQQLPNSALTLSASDTYWRLSLPLGANRDHPWCNPLGSGNELRVDQRIMVCISEMDILKDRNLEFCIALATAGKRVEKVVYKGVGHAFQVLHNSRFSQMRTQEMMSHLNAFINQ</sequence>
<evidence type="ECO:0000313" key="5">
    <source>
        <dbReference type="Proteomes" id="UP000323000"/>
    </source>
</evidence>
<comment type="similarity">
    <text evidence="1">Belongs to the 'GDXG' lipolytic enzyme family.</text>
</comment>
<comment type="caution">
    <text evidence="4">The sequence shown here is derived from an EMBL/GenBank/DDBJ whole genome shotgun (WGS) entry which is preliminary data.</text>
</comment>
<dbReference type="PANTHER" id="PTHR23024">
    <property type="entry name" value="ARYLACETAMIDE DEACETYLASE"/>
    <property type="match status" value="1"/>
</dbReference>
<dbReference type="GO" id="GO:0016787">
    <property type="term" value="F:hydrolase activity"/>
    <property type="evidence" value="ECO:0007669"/>
    <property type="project" value="InterPro"/>
</dbReference>
<evidence type="ECO:0000256" key="2">
    <source>
        <dbReference type="PROSITE-ProRule" id="PRU10038"/>
    </source>
</evidence>
<dbReference type="InterPro" id="IPR033140">
    <property type="entry name" value="Lipase_GDXG_put_SER_AS"/>
</dbReference>
<dbReference type="SUPFAM" id="SSF53474">
    <property type="entry name" value="alpha/beta-Hydrolases"/>
    <property type="match status" value="1"/>
</dbReference>
<evidence type="ECO:0000256" key="1">
    <source>
        <dbReference type="ARBA" id="ARBA00010515"/>
    </source>
</evidence>
<feature type="active site" evidence="2">
    <location>
        <position position="192"/>
    </location>
</feature>